<dbReference type="Proteomes" id="UP000246352">
    <property type="component" value="Unassembled WGS sequence"/>
</dbReference>
<dbReference type="EMBL" id="QGTR01000003">
    <property type="protein sequence ID" value="PWV99884.1"/>
    <property type="molecule type" value="Genomic_DNA"/>
</dbReference>
<feature type="signal peptide" evidence="2">
    <location>
        <begin position="1"/>
        <end position="18"/>
    </location>
</feature>
<gene>
    <name evidence="3" type="ORF">DFR52_10383</name>
</gene>
<evidence type="ECO:0000313" key="4">
    <source>
        <dbReference type="Proteomes" id="UP000246352"/>
    </source>
</evidence>
<evidence type="ECO:0000313" key="3">
    <source>
        <dbReference type="EMBL" id="PWV99884.1"/>
    </source>
</evidence>
<keyword evidence="1" id="KW-0472">Membrane</keyword>
<evidence type="ECO:0000256" key="1">
    <source>
        <dbReference type="SAM" id="Phobius"/>
    </source>
</evidence>
<accession>A0A317PJR5</accession>
<protein>
    <submittedName>
        <fullName evidence="3">Uncharacterized protein (TIGR02186 family)</fullName>
    </submittedName>
</protein>
<keyword evidence="2" id="KW-0732">Signal</keyword>
<feature type="chain" id="PRO_5016237437" evidence="2">
    <location>
        <begin position="19"/>
        <end position="267"/>
    </location>
</feature>
<feature type="transmembrane region" description="Helical" evidence="1">
    <location>
        <begin position="243"/>
        <end position="264"/>
    </location>
</feature>
<keyword evidence="1" id="KW-1133">Transmembrane helix</keyword>
<reference evidence="3 4" key="1">
    <citation type="submission" date="2018-05" db="EMBL/GenBank/DDBJ databases">
        <title>Genomic Encyclopedia of Type Strains, Phase IV (KMG-IV): sequencing the most valuable type-strain genomes for metagenomic binning, comparative biology and taxonomic classification.</title>
        <authorList>
            <person name="Goeker M."/>
        </authorList>
    </citation>
    <scope>NUCLEOTIDE SEQUENCE [LARGE SCALE GENOMIC DNA]</scope>
    <source>
        <strain evidence="3 4">DSM 16791</strain>
    </source>
</reference>
<dbReference type="AlphaFoldDB" id="A0A317PJR5"/>
<dbReference type="RefSeq" id="WP_110032163.1">
    <property type="nucleotide sequence ID" value="NZ_QGTR01000003.1"/>
</dbReference>
<dbReference type="NCBIfam" id="TIGR02186">
    <property type="entry name" value="alph_Pro_TM"/>
    <property type="match status" value="1"/>
</dbReference>
<proteinExistence type="predicted"/>
<dbReference type="OrthoDB" id="9815212at2"/>
<keyword evidence="1" id="KW-0812">Transmembrane</keyword>
<evidence type="ECO:0000256" key="2">
    <source>
        <dbReference type="SAM" id="SignalP"/>
    </source>
</evidence>
<dbReference type="InterPro" id="IPR019088">
    <property type="entry name" value="CHP02186-rel_TM"/>
</dbReference>
<organism evidence="3 4">
    <name type="scientific">Hoeflea marina</name>
    <dbReference type="NCBI Taxonomy" id="274592"/>
    <lineage>
        <taxon>Bacteria</taxon>
        <taxon>Pseudomonadati</taxon>
        <taxon>Pseudomonadota</taxon>
        <taxon>Alphaproteobacteria</taxon>
        <taxon>Hyphomicrobiales</taxon>
        <taxon>Rhizobiaceae</taxon>
        <taxon>Hoeflea</taxon>
    </lineage>
</organism>
<comment type="caution">
    <text evidence="3">The sequence shown here is derived from an EMBL/GenBank/DDBJ whole genome shotgun (WGS) entry which is preliminary data.</text>
</comment>
<sequence length="267" mass="29131">MRLLLALIGLLALQSAAAGQIIEPAGSRNDKFRERLDIGISTNEIAISSDFAGAGITVFGAIDDVDELLLQIGAYDVVVALEGPMRTTTVRRKERVAGIWVNRHSISFEPIPASYSMSSTRPLENIASPMDLSSRDIGINNIRLAPSGGLGDGSLLGDFRDALRRIKRSSGLYQRVPDGVEFISKSLFRASVFLPANIPVGLHKVRAVLYKNGEYVMETSLPLRVVKTGLEQFTYNFAHQYSFAYGIVSVLLALVTGWLASVVFRKD</sequence>
<dbReference type="Pfam" id="PF09608">
    <property type="entry name" value="Alph_Pro_TM"/>
    <property type="match status" value="1"/>
</dbReference>
<name>A0A317PJR5_9HYPH</name>
<keyword evidence="4" id="KW-1185">Reference proteome</keyword>